<evidence type="ECO:0000313" key="1">
    <source>
        <dbReference type="EMBL" id="BFP67853.1"/>
    </source>
</evidence>
<gene>
    <name evidence="1" type="ORF">Pbs1_11960</name>
</gene>
<sequence>MYPSSTKNETNGFTGEIIITDLEGNFLKGYRANSGNLITKFTKKVLSVNKSGKGGVCPDHGKCTANSLCLYCTQELDEVVVSGNTSGGSAPVDYILDFSGTGPDDGSSGDPNTSMGWDYGDGGGGTSSNTAEDQIINNLTGKAKCVYEKLLSSGISNYHNMITDLFIEFGDNNIGGRDLTFKMSSELPENRAGEIKIYDGNYYILINENLNTKYSSIEIAGIIVHEIAHAFLAKHYNNSNASFSDLYQKYINNTGIQNYSHDIMRDQFINRMATVLKNYDSSIFSSFDDYKILASYAVFDLTDSQKQHLINVKNKARQNDNNCN</sequence>
<name>A0AB33KXF4_9FLAO</name>
<organism evidence="1">
    <name type="scientific">Tenacibaculum sp. Pbs-1</name>
    <dbReference type="NCBI Taxonomy" id="3238748"/>
    <lineage>
        <taxon>Bacteria</taxon>
        <taxon>Pseudomonadati</taxon>
        <taxon>Bacteroidota</taxon>
        <taxon>Flavobacteriia</taxon>
        <taxon>Flavobacteriales</taxon>
        <taxon>Flavobacteriaceae</taxon>
        <taxon>Tenacibaculum</taxon>
    </lineage>
</organism>
<reference evidence="1" key="1">
    <citation type="submission" date="2024-08" db="EMBL/GenBank/DDBJ databases">
        <title>Whole genome sequence of Tenacibaculum sp. strain pbs-1 associated with black-spot shell disease in Akoya pearl oysters.</title>
        <authorList>
            <person name="Sakatoku A."/>
            <person name="Suzuki T."/>
            <person name="Hatano K."/>
            <person name="Seki M."/>
            <person name="Tanaka D."/>
            <person name="Nakamura S."/>
            <person name="Suzuki N."/>
            <person name="Isshiki T."/>
        </authorList>
    </citation>
    <scope>NUCLEOTIDE SEQUENCE</scope>
    <source>
        <strain evidence="1">Pbs-1</strain>
    </source>
</reference>
<accession>A0AB33KXF4</accession>
<protein>
    <submittedName>
        <fullName evidence="1">Uncharacterized protein</fullName>
    </submittedName>
</protein>
<dbReference type="AlphaFoldDB" id="A0AB33KXF4"/>
<dbReference type="EMBL" id="AP035888">
    <property type="protein sequence ID" value="BFP67853.1"/>
    <property type="molecule type" value="Genomic_DNA"/>
</dbReference>
<proteinExistence type="predicted"/>